<dbReference type="EMBL" id="JAQQPM010000007">
    <property type="protein sequence ID" value="KAK2073895.1"/>
    <property type="molecule type" value="Genomic_DNA"/>
</dbReference>
<dbReference type="Pfam" id="PF00271">
    <property type="entry name" value="Helicase_C"/>
    <property type="match status" value="1"/>
</dbReference>
<feature type="compositionally biased region" description="Basic residues" evidence="1">
    <location>
        <begin position="241"/>
        <end position="250"/>
    </location>
</feature>
<feature type="compositionally biased region" description="Acidic residues" evidence="1">
    <location>
        <begin position="1"/>
        <end position="22"/>
    </location>
</feature>
<evidence type="ECO:0000313" key="3">
    <source>
        <dbReference type="EMBL" id="KAK2073895.1"/>
    </source>
</evidence>
<dbReference type="PROSITE" id="PS51194">
    <property type="entry name" value="HELICASE_CTER"/>
    <property type="match status" value="1"/>
</dbReference>
<dbReference type="AlphaFoldDB" id="A0AAD9IB73"/>
<feature type="compositionally biased region" description="Basic and acidic residues" evidence="1">
    <location>
        <begin position="803"/>
        <end position="815"/>
    </location>
</feature>
<evidence type="ECO:0000313" key="4">
    <source>
        <dbReference type="Proteomes" id="UP001217918"/>
    </source>
</evidence>
<feature type="region of interest" description="Disordered" evidence="1">
    <location>
        <begin position="789"/>
        <end position="844"/>
    </location>
</feature>
<dbReference type="CDD" id="cd18787">
    <property type="entry name" value="SF2_C_DEAD"/>
    <property type="match status" value="1"/>
</dbReference>
<gene>
    <name evidence="3" type="ORF">P8C59_008138</name>
</gene>
<feature type="region of interest" description="Disordered" evidence="1">
    <location>
        <begin position="526"/>
        <end position="572"/>
    </location>
</feature>
<evidence type="ECO:0000259" key="2">
    <source>
        <dbReference type="PROSITE" id="PS51194"/>
    </source>
</evidence>
<name>A0AAD9IB73_9PEZI</name>
<dbReference type="InterPro" id="IPR027417">
    <property type="entry name" value="P-loop_NTPase"/>
</dbReference>
<dbReference type="InterPro" id="IPR001650">
    <property type="entry name" value="Helicase_C-like"/>
</dbReference>
<feature type="compositionally biased region" description="Basic and acidic residues" evidence="1">
    <location>
        <begin position="136"/>
        <end position="153"/>
    </location>
</feature>
<dbReference type="PANTHER" id="PTHR21521">
    <property type="entry name" value="AMUN, ISOFORM A"/>
    <property type="match status" value="1"/>
</dbReference>
<sequence length="844" mass="92772">MSSAPDDDEWDKDTAENDSLDSEELHETRPNRWTGAPSTVANASHLPRLKQEGDMEGTSDAADQSDSWVPPKQWTAWPLRARDVPDASPLPRVRDEDDIFTARHPAPSRASTNLEEEIAASMLRLATVRIRGWDKAARRQEEGHFAEGAKVKDEDEDEDDEEEEGGAPDSEKGSDSDEAEESKSTSVKNKRPSTRRIMEKLDNVLVVLHNARANALGYRSETSTGEESASEGREDEETSSKKRKKDKTGKKKTESKTEEITEKGDKKKNAFYPQPLLQFADLEITQVLKRAEQAGLQPKPLLRLVVGLKDTAVPNVTHKLVWCLSEAGKLYEIRNLLRPPSGSDAAAPLRPPFLVFTQTIERAKSLHNELQYDIPPEAGGSARIAVLHSALPDGARAAIMRRFRAGEIWVLITTDVLARGVDFAGVNGIVNYDVPGSAAAYIHRAGRTGRAGRAGGLAVTLWTKDDIPFVRSVANVIAASEKQAGGTAAADVDVRQRLLLLESLPKVSKEDKRRLKVRGVEARRAGGKAASITTQSSWERRRENNRLGAIEGSKRRKQQQHGQEKQRRKSGGHDLLTVVMAMPLWDEISAEEFQRYLARYPACIAAVSDMKGVKDGQSSLLQLDRYRYGEVLDVFGSGKSDGKMDLDDVKRLVEWKLRHGTFRPALMKLVSSNDRQATQATIQQALALYRPSQDAAAALDGLTTLKGIGPATASLLLAVHDPDSVVFFADEAFYWLCGGGAKAPVRYTAREYEGLQGRCRALGARLGVRAVDVEKVAFVLMRDSAGRLGGSGTGTAAKTEGPMQKKDGQPDEKQQAYKRKKVRDEEQIVAGDAPRRSKRGKKDG</sequence>
<proteinExistence type="predicted"/>
<protein>
    <recommendedName>
        <fullName evidence="2">Helicase C-terminal domain-containing protein</fullName>
    </recommendedName>
</protein>
<feature type="compositionally biased region" description="Acidic residues" evidence="1">
    <location>
        <begin position="154"/>
        <end position="166"/>
    </location>
</feature>
<feature type="compositionally biased region" description="Basic and acidic residues" evidence="1">
    <location>
        <begin position="251"/>
        <end position="267"/>
    </location>
</feature>
<feature type="region of interest" description="Disordered" evidence="1">
    <location>
        <begin position="1"/>
        <end position="113"/>
    </location>
</feature>
<dbReference type="Proteomes" id="UP001217918">
    <property type="component" value="Unassembled WGS sequence"/>
</dbReference>
<dbReference type="InterPro" id="IPR019622">
    <property type="entry name" value="Rrn9_dom"/>
</dbReference>
<feature type="region of interest" description="Disordered" evidence="1">
    <location>
        <begin position="218"/>
        <end position="267"/>
    </location>
</feature>
<dbReference type="PANTHER" id="PTHR21521:SF0">
    <property type="entry name" value="AMUN, ISOFORM A"/>
    <property type="match status" value="1"/>
</dbReference>
<evidence type="ECO:0000256" key="1">
    <source>
        <dbReference type="SAM" id="MobiDB-lite"/>
    </source>
</evidence>
<dbReference type="Gene3D" id="3.40.50.300">
    <property type="entry name" value="P-loop containing nucleotide triphosphate hydrolases"/>
    <property type="match status" value="1"/>
</dbReference>
<reference evidence="3" key="1">
    <citation type="journal article" date="2023" name="Mol. Plant Microbe Interact.">
        <title>Elucidating the Obligate Nature and Biological Capacity of an Invasive Fungal Corn Pathogen.</title>
        <authorList>
            <person name="MacCready J.S."/>
            <person name="Roggenkamp E.M."/>
            <person name="Gdanetz K."/>
            <person name="Chilvers M.I."/>
        </authorList>
    </citation>
    <scope>NUCLEOTIDE SEQUENCE</scope>
    <source>
        <strain evidence="3">PM02</strain>
    </source>
</reference>
<organism evidence="3 4">
    <name type="scientific">Phyllachora maydis</name>
    <dbReference type="NCBI Taxonomy" id="1825666"/>
    <lineage>
        <taxon>Eukaryota</taxon>
        <taxon>Fungi</taxon>
        <taxon>Dikarya</taxon>
        <taxon>Ascomycota</taxon>
        <taxon>Pezizomycotina</taxon>
        <taxon>Sordariomycetes</taxon>
        <taxon>Sordariomycetidae</taxon>
        <taxon>Phyllachorales</taxon>
        <taxon>Phyllachoraceae</taxon>
        <taxon>Phyllachora</taxon>
    </lineage>
</organism>
<feature type="region of interest" description="Disordered" evidence="1">
    <location>
        <begin position="136"/>
        <end position="196"/>
    </location>
</feature>
<dbReference type="SMART" id="SM00490">
    <property type="entry name" value="HELICc"/>
    <property type="match status" value="1"/>
</dbReference>
<comment type="caution">
    <text evidence="3">The sequence shown here is derived from an EMBL/GenBank/DDBJ whole genome shotgun (WGS) entry which is preliminary data.</text>
</comment>
<dbReference type="SUPFAM" id="SSF52540">
    <property type="entry name" value="P-loop containing nucleoside triphosphate hydrolases"/>
    <property type="match status" value="1"/>
</dbReference>
<feature type="domain" description="Helicase C-terminal" evidence="2">
    <location>
        <begin position="341"/>
        <end position="500"/>
    </location>
</feature>
<accession>A0AAD9IB73</accession>
<keyword evidence="4" id="KW-1185">Reference proteome</keyword>
<dbReference type="Pfam" id="PF10680">
    <property type="entry name" value="RRN9"/>
    <property type="match status" value="1"/>
</dbReference>